<dbReference type="Pfam" id="PF01475">
    <property type="entry name" value="FUR"/>
    <property type="match status" value="1"/>
</dbReference>
<dbReference type="Proteomes" id="UP000222056">
    <property type="component" value="Unassembled WGS sequence"/>
</dbReference>
<reference evidence="10" key="1">
    <citation type="submission" date="2016-10" db="EMBL/GenBank/DDBJ databases">
        <authorList>
            <person name="Varghese N."/>
            <person name="Submissions S."/>
        </authorList>
    </citation>
    <scope>NUCLEOTIDE SEQUENCE [LARGE SCALE GENOMIC DNA]</scope>
    <source>
        <strain evidence="10">ATCC 35263</strain>
    </source>
</reference>
<feature type="binding site" evidence="7">
    <location>
        <position position="127"/>
    </location>
    <ligand>
        <name>Zn(2+)</name>
        <dbReference type="ChEBI" id="CHEBI:29105"/>
    </ligand>
</feature>
<evidence type="ECO:0000256" key="2">
    <source>
        <dbReference type="ARBA" id="ARBA00022491"/>
    </source>
</evidence>
<dbReference type="PANTHER" id="PTHR33202">
    <property type="entry name" value="ZINC UPTAKE REGULATION PROTEIN"/>
    <property type="match status" value="1"/>
</dbReference>
<keyword evidence="10" id="KW-1185">Reference proteome</keyword>
<evidence type="ECO:0000256" key="8">
    <source>
        <dbReference type="PIRSR" id="PIRSR602481-2"/>
    </source>
</evidence>
<dbReference type="GO" id="GO:0045892">
    <property type="term" value="P:negative regulation of DNA-templated transcription"/>
    <property type="evidence" value="ECO:0007669"/>
    <property type="project" value="TreeGrafter"/>
</dbReference>
<dbReference type="GO" id="GO:0000976">
    <property type="term" value="F:transcription cis-regulatory region binding"/>
    <property type="evidence" value="ECO:0007669"/>
    <property type="project" value="TreeGrafter"/>
</dbReference>
<evidence type="ECO:0000256" key="5">
    <source>
        <dbReference type="ARBA" id="ARBA00023125"/>
    </source>
</evidence>
<evidence type="ECO:0000313" key="10">
    <source>
        <dbReference type="Proteomes" id="UP000222056"/>
    </source>
</evidence>
<dbReference type="Gene3D" id="3.30.1490.190">
    <property type="match status" value="1"/>
</dbReference>
<keyword evidence="8" id="KW-0408">Iron</keyword>
<organism evidence="9 10">
    <name type="scientific">Thermoleophilum album</name>
    <dbReference type="NCBI Taxonomy" id="29539"/>
    <lineage>
        <taxon>Bacteria</taxon>
        <taxon>Bacillati</taxon>
        <taxon>Actinomycetota</taxon>
        <taxon>Thermoleophilia</taxon>
        <taxon>Thermoleophilales</taxon>
        <taxon>Thermoleophilaceae</taxon>
        <taxon>Thermoleophilum</taxon>
    </lineage>
</organism>
<evidence type="ECO:0000256" key="3">
    <source>
        <dbReference type="ARBA" id="ARBA00022833"/>
    </source>
</evidence>
<dbReference type="CDD" id="cd07153">
    <property type="entry name" value="Fur_like"/>
    <property type="match status" value="1"/>
</dbReference>
<feature type="binding site" evidence="7">
    <location>
        <position position="82"/>
    </location>
    <ligand>
        <name>Zn(2+)</name>
        <dbReference type="ChEBI" id="CHEBI:29105"/>
    </ligand>
</feature>
<keyword evidence="4" id="KW-0805">Transcription regulation</keyword>
<keyword evidence="3 7" id="KW-0862">Zinc</keyword>
<dbReference type="PANTHER" id="PTHR33202:SF22">
    <property type="entry name" value="HYDROGEN PEROXIDE SENSITIVE REPRESSOR"/>
    <property type="match status" value="1"/>
</dbReference>
<protein>
    <submittedName>
        <fullName evidence="9">Fur family transcriptional regulator, peroxide stress response regulator</fullName>
    </submittedName>
</protein>
<dbReference type="STRING" id="29539.SAMN02745716_0211"/>
<dbReference type="Gene3D" id="1.10.10.10">
    <property type="entry name" value="Winged helix-like DNA-binding domain superfamily/Winged helix DNA-binding domain"/>
    <property type="match status" value="1"/>
</dbReference>
<evidence type="ECO:0000256" key="7">
    <source>
        <dbReference type="PIRSR" id="PIRSR602481-1"/>
    </source>
</evidence>
<dbReference type="InterPro" id="IPR036390">
    <property type="entry name" value="WH_DNA-bd_sf"/>
</dbReference>
<dbReference type="AlphaFoldDB" id="A0A1H6FIX6"/>
<evidence type="ECO:0000256" key="4">
    <source>
        <dbReference type="ARBA" id="ARBA00023015"/>
    </source>
</evidence>
<keyword evidence="2" id="KW-0678">Repressor</keyword>
<feature type="binding site" evidence="7">
    <location>
        <position position="124"/>
    </location>
    <ligand>
        <name>Zn(2+)</name>
        <dbReference type="ChEBI" id="CHEBI:29105"/>
    </ligand>
</feature>
<comment type="similarity">
    <text evidence="1">Belongs to the Fur family.</text>
</comment>
<evidence type="ECO:0000256" key="6">
    <source>
        <dbReference type="ARBA" id="ARBA00023163"/>
    </source>
</evidence>
<dbReference type="SUPFAM" id="SSF46785">
    <property type="entry name" value="Winged helix' DNA-binding domain"/>
    <property type="match status" value="1"/>
</dbReference>
<name>A0A1H6FIX6_THEAL</name>
<gene>
    <name evidence="9" type="ORF">SAMN02745716_0211</name>
</gene>
<sequence length="132" mass="14260">MRVTPQRLLIEEALRRIGRHATAEEVRRAVADRLPHATAPTVYATLELLAELGRVRKVRAGRGPLLFDPRVDRHAHFVCSSCGAVFDLPAQAPAEIVDPAPALAAARAAGHHPEAAEVVVEGRCARCVQAPR</sequence>
<accession>A0A1H6FIX6</accession>
<dbReference type="GO" id="GO:0003700">
    <property type="term" value="F:DNA-binding transcription factor activity"/>
    <property type="evidence" value="ECO:0007669"/>
    <property type="project" value="InterPro"/>
</dbReference>
<comment type="cofactor">
    <cofactor evidence="8">
        <name>Mn(2+)</name>
        <dbReference type="ChEBI" id="CHEBI:29035"/>
    </cofactor>
    <cofactor evidence="8">
        <name>Fe(2+)</name>
        <dbReference type="ChEBI" id="CHEBI:29033"/>
    </cofactor>
    <text evidence="8">Binds 1 Mn(2+) or Fe(2+) ion per subunit.</text>
</comment>
<evidence type="ECO:0000313" key="9">
    <source>
        <dbReference type="EMBL" id="SEH10362.1"/>
    </source>
</evidence>
<keyword evidence="5" id="KW-0238">DNA-binding</keyword>
<dbReference type="InterPro" id="IPR043135">
    <property type="entry name" value="Fur_C"/>
</dbReference>
<keyword evidence="6" id="KW-0804">Transcription</keyword>
<feature type="binding site" evidence="7">
    <location>
        <position position="79"/>
    </location>
    <ligand>
        <name>Zn(2+)</name>
        <dbReference type="ChEBI" id="CHEBI:29105"/>
    </ligand>
</feature>
<dbReference type="GO" id="GO:0008270">
    <property type="term" value="F:zinc ion binding"/>
    <property type="evidence" value="ECO:0007669"/>
    <property type="project" value="TreeGrafter"/>
</dbReference>
<dbReference type="InterPro" id="IPR002481">
    <property type="entry name" value="FUR"/>
</dbReference>
<evidence type="ECO:0000256" key="1">
    <source>
        <dbReference type="ARBA" id="ARBA00007957"/>
    </source>
</evidence>
<dbReference type="EMBL" id="FNWJ01000001">
    <property type="protein sequence ID" value="SEH10362.1"/>
    <property type="molecule type" value="Genomic_DNA"/>
</dbReference>
<dbReference type="GO" id="GO:1900376">
    <property type="term" value="P:regulation of secondary metabolite biosynthetic process"/>
    <property type="evidence" value="ECO:0007669"/>
    <property type="project" value="TreeGrafter"/>
</dbReference>
<proteinExistence type="inferred from homology"/>
<dbReference type="InterPro" id="IPR036388">
    <property type="entry name" value="WH-like_DNA-bd_sf"/>
</dbReference>
<comment type="cofactor">
    <cofactor evidence="7">
        <name>Zn(2+)</name>
        <dbReference type="ChEBI" id="CHEBI:29105"/>
    </cofactor>
    <text evidence="7">Binds 1 zinc ion per subunit.</text>
</comment>
<feature type="binding site" evidence="8">
    <location>
        <position position="95"/>
    </location>
    <ligand>
        <name>Fe cation</name>
        <dbReference type="ChEBI" id="CHEBI:24875"/>
    </ligand>
</feature>
<keyword evidence="7" id="KW-0479">Metal-binding</keyword>